<sequence>MYEVIAREIVGKCFQTDSFKHGKCKLVKGTGKTVSDSLLYSVWRFTNTNFMGLAEMVLSVSARTLASQKDQQGSIPGGVTPRIFARGNRTMRWLAGFLGDIPFPLLLGYDAAPYSPRFTLIGSQDLDALGAGLVSDWLLHAPTVSQSVSWAVGPTNGLPGGDWQTACAFSFCQVVLLLLAMVVAVTTGVPIPDRQLDTDWQEAAAARDDSLQLMQLLAFMK</sequence>
<keyword evidence="3" id="KW-1185">Reference proteome</keyword>
<evidence type="ECO:0000313" key="2">
    <source>
        <dbReference type="EMBL" id="KAJ8871757.1"/>
    </source>
</evidence>
<dbReference type="EMBL" id="JARBHB010000012">
    <property type="protein sequence ID" value="KAJ8871757.1"/>
    <property type="molecule type" value="Genomic_DNA"/>
</dbReference>
<keyword evidence="1" id="KW-0472">Membrane</keyword>
<protein>
    <submittedName>
        <fullName evidence="2">Uncharacterized protein</fullName>
    </submittedName>
</protein>
<proteinExistence type="predicted"/>
<gene>
    <name evidence="2" type="ORF">PR048_028094</name>
</gene>
<keyword evidence="1" id="KW-1133">Transmembrane helix</keyword>
<accession>A0ABQ9GI96</accession>
<organism evidence="2 3">
    <name type="scientific">Dryococelus australis</name>
    <dbReference type="NCBI Taxonomy" id="614101"/>
    <lineage>
        <taxon>Eukaryota</taxon>
        <taxon>Metazoa</taxon>
        <taxon>Ecdysozoa</taxon>
        <taxon>Arthropoda</taxon>
        <taxon>Hexapoda</taxon>
        <taxon>Insecta</taxon>
        <taxon>Pterygota</taxon>
        <taxon>Neoptera</taxon>
        <taxon>Polyneoptera</taxon>
        <taxon>Phasmatodea</taxon>
        <taxon>Verophasmatodea</taxon>
        <taxon>Anareolatae</taxon>
        <taxon>Phasmatidae</taxon>
        <taxon>Eurycanthinae</taxon>
        <taxon>Dryococelus</taxon>
    </lineage>
</organism>
<evidence type="ECO:0000256" key="1">
    <source>
        <dbReference type="SAM" id="Phobius"/>
    </source>
</evidence>
<keyword evidence="1" id="KW-0812">Transmembrane</keyword>
<reference evidence="2 3" key="1">
    <citation type="submission" date="2023-02" db="EMBL/GenBank/DDBJ databases">
        <title>LHISI_Scaffold_Assembly.</title>
        <authorList>
            <person name="Stuart O.P."/>
            <person name="Cleave R."/>
            <person name="Magrath M.J.L."/>
            <person name="Mikheyev A.S."/>
        </authorList>
    </citation>
    <scope>NUCLEOTIDE SEQUENCE [LARGE SCALE GENOMIC DNA]</scope>
    <source>
        <strain evidence="2">Daus_M_001</strain>
        <tissue evidence="2">Leg muscle</tissue>
    </source>
</reference>
<dbReference type="Proteomes" id="UP001159363">
    <property type="component" value="Chromosome 11"/>
</dbReference>
<feature type="transmembrane region" description="Helical" evidence="1">
    <location>
        <begin position="163"/>
        <end position="185"/>
    </location>
</feature>
<evidence type="ECO:0000313" key="3">
    <source>
        <dbReference type="Proteomes" id="UP001159363"/>
    </source>
</evidence>
<name>A0ABQ9GI96_9NEOP</name>
<comment type="caution">
    <text evidence="2">The sequence shown here is derived from an EMBL/GenBank/DDBJ whole genome shotgun (WGS) entry which is preliminary data.</text>
</comment>